<protein>
    <submittedName>
        <fullName evidence="2">Uncharacterized protein</fullName>
    </submittedName>
</protein>
<dbReference type="Proteomes" id="UP001140091">
    <property type="component" value="Unassembled WGS sequence"/>
</dbReference>
<sequence length="56" mass="6296">MKLDNMLFSNAMLSLDKSLEEYLAAHPAEQDSETGLPKSQPLPNDWTYETSAHEAE</sequence>
<evidence type="ECO:0000256" key="1">
    <source>
        <dbReference type="SAM" id="MobiDB-lite"/>
    </source>
</evidence>
<dbReference type="OrthoDB" id="5979581at2759"/>
<evidence type="ECO:0000313" key="2">
    <source>
        <dbReference type="EMBL" id="KAJ2934458.1"/>
    </source>
</evidence>
<name>A0A9W8JP85_9AGAR</name>
<dbReference type="AlphaFoldDB" id="A0A9W8JP85"/>
<organism evidence="2 3">
    <name type="scientific">Candolleomyces eurysporus</name>
    <dbReference type="NCBI Taxonomy" id="2828524"/>
    <lineage>
        <taxon>Eukaryota</taxon>
        <taxon>Fungi</taxon>
        <taxon>Dikarya</taxon>
        <taxon>Basidiomycota</taxon>
        <taxon>Agaricomycotina</taxon>
        <taxon>Agaricomycetes</taxon>
        <taxon>Agaricomycetidae</taxon>
        <taxon>Agaricales</taxon>
        <taxon>Agaricineae</taxon>
        <taxon>Psathyrellaceae</taxon>
        <taxon>Candolleomyces</taxon>
    </lineage>
</organism>
<reference evidence="2" key="1">
    <citation type="submission" date="2022-06" db="EMBL/GenBank/DDBJ databases">
        <title>Genome Sequence of Candolleomyces eurysporus.</title>
        <authorList>
            <person name="Buettner E."/>
        </authorList>
    </citation>
    <scope>NUCLEOTIDE SEQUENCE</scope>
    <source>
        <strain evidence="2">VTCC 930004</strain>
    </source>
</reference>
<gene>
    <name evidence="2" type="ORF">H1R20_g2615</name>
</gene>
<comment type="caution">
    <text evidence="2">The sequence shown here is derived from an EMBL/GenBank/DDBJ whole genome shotgun (WGS) entry which is preliminary data.</text>
</comment>
<proteinExistence type="predicted"/>
<keyword evidence="3" id="KW-1185">Reference proteome</keyword>
<feature type="non-terminal residue" evidence="2">
    <location>
        <position position="56"/>
    </location>
</feature>
<evidence type="ECO:0000313" key="3">
    <source>
        <dbReference type="Proteomes" id="UP001140091"/>
    </source>
</evidence>
<feature type="region of interest" description="Disordered" evidence="1">
    <location>
        <begin position="26"/>
        <end position="56"/>
    </location>
</feature>
<accession>A0A9W8JP85</accession>
<dbReference type="EMBL" id="JANBPK010000717">
    <property type="protein sequence ID" value="KAJ2934458.1"/>
    <property type="molecule type" value="Genomic_DNA"/>
</dbReference>